<dbReference type="RefSeq" id="WP_023363970.1">
    <property type="nucleotide sequence ID" value="NZ_BLYZ01000001.1"/>
</dbReference>
<accession>A0A653EJ68</accession>
<evidence type="ECO:0000259" key="1">
    <source>
        <dbReference type="Pfam" id="PF13577"/>
    </source>
</evidence>
<reference evidence="2" key="1">
    <citation type="submission" date="2019-05" db="EMBL/GenBank/DDBJ databases">
        <authorList>
            <person name="Naeem R."/>
            <person name="Antony C."/>
            <person name="Guan Q."/>
        </authorList>
    </citation>
    <scope>NUCLEOTIDE SEQUENCE</scope>
    <source>
        <strain evidence="2">3</strain>
    </source>
</reference>
<dbReference type="GeneID" id="29696912"/>
<sequence length="163" mass="18018">MPPPESLAPADRLALSDLVHRFAARVDDREFDAAAALFTAAAELTTPDPPATLTPVHSHRGQLAIATAIAAVAQTMRTEHAIVGEVYDQAPRPGVARGRITCIAHHWSRRGDDLVDVVWHLRYDDEYRLTESVWRIGSRALTINAIETRPVRRLLPRDQPPPA</sequence>
<dbReference type="AlphaFoldDB" id="A0A653EJ68"/>
<evidence type="ECO:0000313" key="2">
    <source>
        <dbReference type="EMBL" id="VTO97498.1"/>
    </source>
</evidence>
<dbReference type="EMBL" id="LR589254">
    <property type="protein sequence ID" value="VTO97498.1"/>
    <property type="molecule type" value="Genomic_DNA"/>
</dbReference>
<gene>
    <name evidence="2" type="ORF">BIN_B_00881</name>
</gene>
<organism evidence="2">
    <name type="scientific">Mycobacterium kansasii</name>
    <dbReference type="NCBI Taxonomy" id="1768"/>
    <lineage>
        <taxon>Bacteria</taxon>
        <taxon>Bacillati</taxon>
        <taxon>Actinomycetota</taxon>
        <taxon>Actinomycetes</taxon>
        <taxon>Mycobacteriales</taxon>
        <taxon>Mycobacteriaceae</taxon>
        <taxon>Mycobacterium</taxon>
    </lineage>
</organism>
<dbReference type="SUPFAM" id="SSF54427">
    <property type="entry name" value="NTF2-like"/>
    <property type="match status" value="1"/>
</dbReference>
<dbReference type="Gene3D" id="3.10.450.50">
    <property type="match status" value="1"/>
</dbReference>
<dbReference type="InterPro" id="IPR037401">
    <property type="entry name" value="SnoaL-like"/>
</dbReference>
<name>A0A653EJ68_MYCKA</name>
<dbReference type="InterPro" id="IPR032710">
    <property type="entry name" value="NTF2-like_dom_sf"/>
</dbReference>
<feature type="domain" description="SnoaL-like" evidence="1">
    <location>
        <begin position="10"/>
        <end position="139"/>
    </location>
</feature>
<protein>
    <recommendedName>
        <fullName evidence="1">SnoaL-like domain-containing protein</fullName>
    </recommendedName>
</protein>
<proteinExistence type="predicted"/>
<dbReference type="Pfam" id="PF13577">
    <property type="entry name" value="SnoaL_4"/>
    <property type="match status" value="1"/>
</dbReference>